<comment type="caution">
    <text evidence="10">The sequence shown here is derived from an EMBL/GenBank/DDBJ whole genome shotgun (WGS) entry which is preliminary data.</text>
</comment>
<evidence type="ECO:0000256" key="8">
    <source>
        <dbReference type="SAM" id="Phobius"/>
    </source>
</evidence>
<accession>A0A9P7VP12</accession>
<dbReference type="Pfam" id="PF00628">
    <property type="entry name" value="PHD"/>
    <property type="match status" value="1"/>
</dbReference>
<dbReference type="AlphaFoldDB" id="A0A9P7VP12"/>
<reference evidence="10" key="1">
    <citation type="submission" date="2020-11" db="EMBL/GenBank/DDBJ databases">
        <title>Adaptations for nitrogen fixation in a non-lichenized fungal sporocarp promotes dispersal by wood-feeding termites.</title>
        <authorList>
            <consortium name="DOE Joint Genome Institute"/>
            <person name="Koch R.A."/>
            <person name="Yoon G."/>
            <person name="Arayal U."/>
            <person name="Lail K."/>
            <person name="Amirebrahimi M."/>
            <person name="Labutti K."/>
            <person name="Lipzen A."/>
            <person name="Riley R."/>
            <person name="Barry K."/>
            <person name="Henrissat B."/>
            <person name="Grigoriev I.V."/>
            <person name="Herr J.R."/>
            <person name="Aime M.C."/>
        </authorList>
    </citation>
    <scope>NUCLEOTIDE SEQUENCE</scope>
    <source>
        <strain evidence="10">MCA 3950</strain>
    </source>
</reference>
<protein>
    <submittedName>
        <fullName evidence="10">RCC1/BLIP-II</fullName>
    </submittedName>
</protein>
<evidence type="ECO:0000256" key="2">
    <source>
        <dbReference type="ARBA" id="ARBA00022737"/>
    </source>
</evidence>
<dbReference type="InterPro" id="IPR058923">
    <property type="entry name" value="RCC1-like_dom"/>
</dbReference>
<gene>
    <name evidence="10" type="ORF">BT62DRAFT_901589</name>
</gene>
<evidence type="ECO:0000256" key="6">
    <source>
        <dbReference type="PROSITE-ProRule" id="PRU00235"/>
    </source>
</evidence>
<evidence type="ECO:0000256" key="5">
    <source>
        <dbReference type="PROSITE-ProRule" id="PRU00146"/>
    </source>
</evidence>
<dbReference type="PRINTS" id="PR00633">
    <property type="entry name" value="RCCNDNSATION"/>
</dbReference>
<dbReference type="PANTHER" id="PTHR46207:SF1">
    <property type="entry name" value="PROTEIN RCC2"/>
    <property type="match status" value="1"/>
</dbReference>
<keyword evidence="1" id="KW-0479">Metal-binding</keyword>
<dbReference type="Pfam" id="PF25390">
    <property type="entry name" value="WD40_RLD"/>
    <property type="match status" value="1"/>
</dbReference>
<dbReference type="EMBL" id="MU250542">
    <property type="protein sequence ID" value="KAG7443850.1"/>
    <property type="molecule type" value="Genomic_DNA"/>
</dbReference>
<feature type="transmembrane region" description="Helical" evidence="8">
    <location>
        <begin position="32"/>
        <end position="51"/>
    </location>
</feature>
<evidence type="ECO:0000313" key="11">
    <source>
        <dbReference type="Proteomes" id="UP000812287"/>
    </source>
</evidence>
<dbReference type="Proteomes" id="UP000812287">
    <property type="component" value="Unassembled WGS sequence"/>
</dbReference>
<keyword evidence="2" id="KW-0677">Repeat</keyword>
<dbReference type="GeneID" id="66105761"/>
<evidence type="ECO:0000256" key="1">
    <source>
        <dbReference type="ARBA" id="ARBA00022723"/>
    </source>
</evidence>
<dbReference type="GO" id="GO:0016020">
    <property type="term" value="C:membrane"/>
    <property type="evidence" value="ECO:0007669"/>
    <property type="project" value="TreeGrafter"/>
</dbReference>
<dbReference type="GO" id="GO:0008270">
    <property type="term" value="F:zinc ion binding"/>
    <property type="evidence" value="ECO:0007669"/>
    <property type="project" value="UniProtKB-KW"/>
</dbReference>
<dbReference type="InterPro" id="IPR028641">
    <property type="entry name" value="RCC2"/>
</dbReference>
<dbReference type="InterPro" id="IPR001965">
    <property type="entry name" value="Znf_PHD"/>
</dbReference>
<feature type="domain" description="PHD-type" evidence="9">
    <location>
        <begin position="459"/>
        <end position="508"/>
    </location>
</feature>
<feature type="repeat" description="RCC1" evidence="6">
    <location>
        <begin position="388"/>
        <end position="442"/>
    </location>
</feature>
<evidence type="ECO:0000256" key="3">
    <source>
        <dbReference type="ARBA" id="ARBA00022771"/>
    </source>
</evidence>
<dbReference type="SMART" id="SM00249">
    <property type="entry name" value="PHD"/>
    <property type="match status" value="1"/>
</dbReference>
<feature type="repeat" description="RCC1" evidence="6">
    <location>
        <begin position="101"/>
        <end position="158"/>
    </location>
</feature>
<feature type="region of interest" description="Disordered" evidence="7">
    <location>
        <begin position="515"/>
        <end position="541"/>
    </location>
</feature>
<evidence type="ECO:0000313" key="10">
    <source>
        <dbReference type="EMBL" id="KAG7443850.1"/>
    </source>
</evidence>
<organism evidence="10 11">
    <name type="scientific">Guyanagaster necrorhizus</name>
    <dbReference type="NCBI Taxonomy" id="856835"/>
    <lineage>
        <taxon>Eukaryota</taxon>
        <taxon>Fungi</taxon>
        <taxon>Dikarya</taxon>
        <taxon>Basidiomycota</taxon>
        <taxon>Agaricomycotina</taxon>
        <taxon>Agaricomycetes</taxon>
        <taxon>Agaricomycetidae</taxon>
        <taxon>Agaricales</taxon>
        <taxon>Marasmiineae</taxon>
        <taxon>Physalacriaceae</taxon>
        <taxon>Guyanagaster</taxon>
    </lineage>
</organism>
<evidence type="ECO:0000256" key="4">
    <source>
        <dbReference type="ARBA" id="ARBA00022833"/>
    </source>
</evidence>
<feature type="repeat" description="RCC1" evidence="6">
    <location>
        <begin position="279"/>
        <end position="331"/>
    </location>
</feature>
<sequence>MASSSKTANKTEPEWGRGTFSVTFLVANLLKAFFPFSFLPCLVLICGGTAWTKLGRKGPASPDDGEDLLEPHILRSLSTIRAASIHTSCSAVHFVVIDVDGVAWLFGRNGSSCLGLGGTVDAVSEEEPLRIAVEDLGGEGHWVHAACGRNHTLLVASDGGVWTAGTNVFGQCGHSPSPEIPTFKRIPFFGADEGQEKAGKASAGVTFSCVLTESGKVYAFGSGEKGQLGNGTTGERITTGNKTAFDIVYEPVMVKDLGPEKITQLSSGQQHSIALDEKGTVHVWGYNGYCRLGLGNQVDALRPKQVPQFAGANAGILVAAGPSNSVVVDKGGMYWMTGKWKNSGDGSSGSPYSSFRYMPDIMGCKITAAASGGVTHWALTPDDEGEGTMTISWGQNAANGELGLGPSEPKSATKPIKHQLLAGLDVLSIAPGQNTTLFLVRPSDKMSELPRHPAEVEVSDACVICRREDDEEALECDKCDNPYHLSCLTPPLTAVPEGEWFCPRCISALVGRRLKADGESGKRKALPSSGGRSSAQKKKKQ</sequence>
<keyword evidence="3 5" id="KW-0863">Zinc-finger</keyword>
<keyword evidence="4" id="KW-0862">Zinc</keyword>
<dbReference type="InterPro" id="IPR011011">
    <property type="entry name" value="Znf_FYVE_PHD"/>
</dbReference>
<feature type="repeat" description="RCC1" evidence="6">
    <location>
        <begin position="215"/>
        <end position="278"/>
    </location>
</feature>
<proteinExistence type="predicted"/>
<dbReference type="RefSeq" id="XP_043037350.1">
    <property type="nucleotide sequence ID" value="XM_043183464.1"/>
</dbReference>
<dbReference type="PROSITE" id="PS00626">
    <property type="entry name" value="RCC1_2"/>
    <property type="match status" value="2"/>
</dbReference>
<dbReference type="InterPro" id="IPR019787">
    <property type="entry name" value="Znf_PHD-finger"/>
</dbReference>
<dbReference type="PROSITE" id="PS50016">
    <property type="entry name" value="ZF_PHD_2"/>
    <property type="match status" value="1"/>
</dbReference>
<dbReference type="InterPro" id="IPR019786">
    <property type="entry name" value="Zinc_finger_PHD-type_CS"/>
</dbReference>
<dbReference type="SUPFAM" id="SSF57903">
    <property type="entry name" value="FYVE/PHD zinc finger"/>
    <property type="match status" value="1"/>
</dbReference>
<dbReference type="OrthoDB" id="5370059at2759"/>
<dbReference type="Gene3D" id="3.30.40.10">
    <property type="entry name" value="Zinc/RING finger domain, C3HC4 (zinc finger)"/>
    <property type="match status" value="1"/>
</dbReference>
<dbReference type="CDD" id="cd15543">
    <property type="entry name" value="PHD_RSF1"/>
    <property type="match status" value="1"/>
</dbReference>
<dbReference type="PROSITE" id="PS50012">
    <property type="entry name" value="RCC1_3"/>
    <property type="match status" value="4"/>
</dbReference>
<dbReference type="Gene3D" id="2.130.10.30">
    <property type="entry name" value="Regulator of chromosome condensation 1/beta-lactamase-inhibitor protein II"/>
    <property type="match status" value="2"/>
</dbReference>
<name>A0A9P7VP12_9AGAR</name>
<keyword evidence="11" id="KW-1185">Reference proteome</keyword>
<evidence type="ECO:0000259" key="9">
    <source>
        <dbReference type="PROSITE" id="PS50016"/>
    </source>
</evidence>
<dbReference type="InterPro" id="IPR009091">
    <property type="entry name" value="RCC1/BLIP-II"/>
</dbReference>
<dbReference type="PANTHER" id="PTHR46207">
    <property type="entry name" value="PROTEIN RCC2"/>
    <property type="match status" value="1"/>
</dbReference>
<dbReference type="InterPro" id="IPR013083">
    <property type="entry name" value="Znf_RING/FYVE/PHD"/>
</dbReference>
<keyword evidence="8" id="KW-1133">Transmembrane helix</keyword>
<evidence type="ECO:0000256" key="7">
    <source>
        <dbReference type="SAM" id="MobiDB-lite"/>
    </source>
</evidence>
<dbReference type="PROSITE" id="PS01359">
    <property type="entry name" value="ZF_PHD_1"/>
    <property type="match status" value="1"/>
</dbReference>
<keyword evidence="8" id="KW-0472">Membrane</keyword>
<dbReference type="GO" id="GO:0031267">
    <property type="term" value="F:small GTPase binding"/>
    <property type="evidence" value="ECO:0007669"/>
    <property type="project" value="TreeGrafter"/>
</dbReference>
<dbReference type="InterPro" id="IPR000408">
    <property type="entry name" value="Reg_chr_condens"/>
</dbReference>
<keyword evidence="8" id="KW-0812">Transmembrane</keyword>
<dbReference type="SUPFAM" id="SSF50985">
    <property type="entry name" value="RCC1/BLIP-II"/>
    <property type="match status" value="1"/>
</dbReference>